<dbReference type="AlphaFoldDB" id="X6MT63"/>
<name>X6MT63_RETFI</name>
<organism evidence="2 3">
    <name type="scientific">Reticulomyxa filosa</name>
    <dbReference type="NCBI Taxonomy" id="46433"/>
    <lineage>
        <taxon>Eukaryota</taxon>
        <taxon>Sar</taxon>
        <taxon>Rhizaria</taxon>
        <taxon>Retaria</taxon>
        <taxon>Foraminifera</taxon>
        <taxon>Monothalamids</taxon>
        <taxon>Reticulomyxidae</taxon>
        <taxon>Reticulomyxa</taxon>
    </lineage>
</organism>
<accession>X6MT63</accession>
<dbReference type="GO" id="GO:0006103">
    <property type="term" value="P:2-oxoglutarate metabolic process"/>
    <property type="evidence" value="ECO:0007669"/>
    <property type="project" value="TreeGrafter"/>
</dbReference>
<proteinExistence type="predicted"/>
<dbReference type="Pfam" id="PF00070">
    <property type="entry name" value="Pyr_redox"/>
    <property type="match status" value="1"/>
</dbReference>
<evidence type="ECO:0000313" key="2">
    <source>
        <dbReference type="EMBL" id="ETO16295.1"/>
    </source>
</evidence>
<reference evidence="2 3" key="1">
    <citation type="journal article" date="2013" name="Curr. Biol.">
        <title>The Genome of the Foraminiferan Reticulomyxa filosa.</title>
        <authorList>
            <person name="Glockner G."/>
            <person name="Hulsmann N."/>
            <person name="Schleicher M."/>
            <person name="Noegel A.A."/>
            <person name="Eichinger L."/>
            <person name="Gallinger C."/>
            <person name="Pawlowski J."/>
            <person name="Sierra R."/>
            <person name="Euteneuer U."/>
            <person name="Pillet L."/>
            <person name="Moustafa A."/>
            <person name="Platzer M."/>
            <person name="Groth M."/>
            <person name="Szafranski K."/>
            <person name="Schliwa M."/>
        </authorList>
    </citation>
    <scope>NUCLEOTIDE SEQUENCE [LARGE SCALE GENOMIC DNA]</scope>
</reference>
<dbReference type="GO" id="GO:0050660">
    <property type="term" value="F:flavin adenine dinucleotide binding"/>
    <property type="evidence" value="ECO:0007669"/>
    <property type="project" value="TreeGrafter"/>
</dbReference>
<dbReference type="InterPro" id="IPR050151">
    <property type="entry name" value="Class-I_Pyr_Nuc-Dis_Oxidored"/>
</dbReference>
<gene>
    <name evidence="2" type="ORF">RFI_21061</name>
</gene>
<dbReference type="PANTHER" id="PTHR22912">
    <property type="entry name" value="DISULFIDE OXIDOREDUCTASE"/>
    <property type="match status" value="1"/>
</dbReference>
<dbReference type="EMBL" id="ASPP01018410">
    <property type="protein sequence ID" value="ETO16295.1"/>
    <property type="molecule type" value="Genomic_DNA"/>
</dbReference>
<protein>
    <submittedName>
        <fullName evidence="2">Dihydrolipoamide dehydrogenase</fullName>
    </submittedName>
</protein>
<keyword evidence="3" id="KW-1185">Reference proteome</keyword>
<dbReference type="OrthoDB" id="8193983at2759"/>
<evidence type="ECO:0000313" key="3">
    <source>
        <dbReference type="Proteomes" id="UP000023152"/>
    </source>
</evidence>
<dbReference type="SUPFAM" id="SSF51905">
    <property type="entry name" value="FAD/NAD(P)-binding domain"/>
    <property type="match status" value="1"/>
</dbReference>
<comment type="caution">
    <text evidence="2">The sequence shown here is derived from an EMBL/GenBank/DDBJ whole genome shotgun (WGS) entry which is preliminary data.</text>
</comment>
<dbReference type="Gene3D" id="3.50.50.60">
    <property type="entry name" value="FAD/NAD(P)-binding domain"/>
    <property type="match status" value="1"/>
</dbReference>
<evidence type="ECO:0000259" key="1">
    <source>
        <dbReference type="Pfam" id="PF00070"/>
    </source>
</evidence>
<dbReference type="PANTHER" id="PTHR22912:SF219">
    <property type="entry name" value="DIHYDROLIPOYL DEHYDROGENASE"/>
    <property type="match status" value="1"/>
</dbReference>
<dbReference type="InterPro" id="IPR036188">
    <property type="entry name" value="FAD/NAD-bd_sf"/>
</dbReference>
<dbReference type="GO" id="GO:0004148">
    <property type="term" value="F:dihydrolipoyl dehydrogenase (NADH) activity"/>
    <property type="evidence" value="ECO:0007669"/>
    <property type="project" value="TreeGrafter"/>
</dbReference>
<dbReference type="InterPro" id="IPR039648">
    <property type="entry name" value="DHPH_N"/>
</dbReference>
<sequence length="112" mass="12668">MNEFPTSMLVYGGGVIGCEFATIFSNYGVVKPVYLFNEYRDRLLPQEDEDLSSFLTDNLESANVSVMNRVVMRDISLIPNANANTNSNSKYQVKCVYDVIRFKHPNVPIKHG</sequence>
<feature type="domain" description="Pyridine nucleotide-disulphide oxidoreductase N-terminal" evidence="1">
    <location>
        <begin position="8"/>
        <end position="72"/>
    </location>
</feature>
<dbReference type="Proteomes" id="UP000023152">
    <property type="component" value="Unassembled WGS sequence"/>
</dbReference>